<organism evidence="1 2">
    <name type="scientific">Viridibacterium curvum</name>
    <dbReference type="NCBI Taxonomy" id="1101404"/>
    <lineage>
        <taxon>Bacteria</taxon>
        <taxon>Pseudomonadati</taxon>
        <taxon>Pseudomonadota</taxon>
        <taxon>Betaproteobacteria</taxon>
        <taxon>Rhodocyclales</taxon>
        <taxon>Rhodocyclaceae</taxon>
        <taxon>Viridibacterium</taxon>
    </lineage>
</organism>
<proteinExistence type="predicted"/>
<evidence type="ECO:0000313" key="2">
    <source>
        <dbReference type="Proteomes" id="UP001500547"/>
    </source>
</evidence>
<keyword evidence="2" id="KW-1185">Reference proteome</keyword>
<name>A0ABP9R679_9RHOO</name>
<protein>
    <submittedName>
        <fullName evidence="1">Uncharacterized protein</fullName>
    </submittedName>
</protein>
<reference evidence="2" key="1">
    <citation type="journal article" date="2019" name="Int. J. Syst. Evol. Microbiol.">
        <title>The Global Catalogue of Microorganisms (GCM) 10K type strain sequencing project: providing services to taxonomists for standard genome sequencing and annotation.</title>
        <authorList>
            <consortium name="The Broad Institute Genomics Platform"/>
            <consortium name="The Broad Institute Genome Sequencing Center for Infectious Disease"/>
            <person name="Wu L."/>
            <person name="Ma J."/>
        </authorList>
    </citation>
    <scope>NUCLEOTIDE SEQUENCE [LARGE SCALE GENOMIC DNA]</scope>
    <source>
        <strain evidence="2">JCM 18715</strain>
    </source>
</reference>
<dbReference type="EMBL" id="BAABLD010000017">
    <property type="protein sequence ID" value="GAA5172275.1"/>
    <property type="molecule type" value="Genomic_DNA"/>
</dbReference>
<sequence length="212" mass="23031">MMTTVLDADVKSIGFSDPDELDLQRIAYLQTAKDLGHGHLSIYAKYDIRFMAKLALGVGFALFGRSATDSNCAATLRRALTSLDEDAADGMLGTGAFHRKDEQLLKLLGDPNAVALWVSLHPEGVALNLNIGATQQWTVKCADIADVDHEKLQHLNLGRGVLLYEHLKRSVSLSSAAFIAHQSSSYVHPELAEIATEIARRQSFKLSGDGTI</sequence>
<dbReference type="Proteomes" id="UP001500547">
    <property type="component" value="Unassembled WGS sequence"/>
</dbReference>
<accession>A0ABP9R679</accession>
<comment type="caution">
    <text evidence="1">The sequence shown here is derived from an EMBL/GenBank/DDBJ whole genome shotgun (WGS) entry which is preliminary data.</text>
</comment>
<evidence type="ECO:0000313" key="1">
    <source>
        <dbReference type="EMBL" id="GAA5172275.1"/>
    </source>
</evidence>
<gene>
    <name evidence="1" type="ORF">GCM10025770_38190</name>
</gene>